<dbReference type="InterPro" id="IPR033140">
    <property type="entry name" value="Lipase_GDXG_put_SER_AS"/>
</dbReference>
<evidence type="ECO:0000313" key="5">
    <source>
        <dbReference type="EMBL" id="MDV3456515.1"/>
    </source>
</evidence>
<dbReference type="PROSITE" id="PS01174">
    <property type="entry name" value="LIPASE_GDXG_SER"/>
    <property type="match status" value="1"/>
</dbReference>
<evidence type="ECO:0000259" key="4">
    <source>
        <dbReference type="Pfam" id="PF07859"/>
    </source>
</evidence>
<comment type="similarity">
    <text evidence="1">Belongs to the 'GDXG' lipolytic enzyme family.</text>
</comment>
<evidence type="ECO:0000256" key="2">
    <source>
        <dbReference type="ARBA" id="ARBA00022801"/>
    </source>
</evidence>
<organism evidence="5 6">
    <name type="scientific">Sphingomonas agrestis</name>
    <dbReference type="NCBI Taxonomy" id="3080540"/>
    <lineage>
        <taxon>Bacteria</taxon>
        <taxon>Pseudomonadati</taxon>
        <taxon>Pseudomonadota</taxon>
        <taxon>Alphaproteobacteria</taxon>
        <taxon>Sphingomonadales</taxon>
        <taxon>Sphingomonadaceae</taxon>
        <taxon>Sphingomonas</taxon>
    </lineage>
</organism>
<evidence type="ECO:0000256" key="1">
    <source>
        <dbReference type="ARBA" id="ARBA00010515"/>
    </source>
</evidence>
<name>A0ABU3Y593_9SPHN</name>
<evidence type="ECO:0000313" key="6">
    <source>
        <dbReference type="Proteomes" id="UP001273531"/>
    </source>
</evidence>
<accession>A0ABU3Y593</accession>
<dbReference type="Proteomes" id="UP001273531">
    <property type="component" value="Unassembled WGS sequence"/>
</dbReference>
<dbReference type="InterPro" id="IPR013094">
    <property type="entry name" value="AB_hydrolase_3"/>
</dbReference>
<feature type="domain" description="Alpha/beta hydrolase fold-3" evidence="4">
    <location>
        <begin position="77"/>
        <end position="270"/>
    </location>
</feature>
<dbReference type="GO" id="GO:0016787">
    <property type="term" value="F:hydrolase activity"/>
    <property type="evidence" value="ECO:0007669"/>
    <property type="project" value="UniProtKB-KW"/>
</dbReference>
<gene>
    <name evidence="5" type="ORF">RZN05_05925</name>
</gene>
<dbReference type="InterPro" id="IPR050300">
    <property type="entry name" value="GDXG_lipolytic_enzyme"/>
</dbReference>
<protein>
    <submittedName>
        <fullName evidence="5">Alpha/beta hydrolase</fullName>
    </submittedName>
</protein>
<feature type="active site" evidence="3">
    <location>
        <position position="155"/>
    </location>
</feature>
<sequence length="298" mass="31336">MQGPELAEGLDAYLAAVRRPGPLPLETARLLADRDAHRIALAQPKGMTVADSHAVGQGRETPLRIYRPAGEGAQPAIVYFHGGGFTTGSIASYDSLATALAEATGATVVSVHYARLPEATPRAMLAECASVLGWVARMAEVLRIDPGRLTVAGDSAGAFLATNLAAQSTGPTLVCQLLCYGAYALDANLAADDPGLPRPVIEAMVDTWRACSARDAEPLALDLSGMPPAILLTGEHDAFRTEGQAYAARLRAAGVHVTERIAPGMCHGFLRALAFSEPARAAMAWLGESYREQLARTH</sequence>
<proteinExistence type="inferred from homology"/>
<dbReference type="SUPFAM" id="SSF53474">
    <property type="entry name" value="alpha/beta-Hydrolases"/>
    <property type="match status" value="1"/>
</dbReference>
<dbReference type="EMBL" id="JAWJEJ010000001">
    <property type="protein sequence ID" value="MDV3456515.1"/>
    <property type="molecule type" value="Genomic_DNA"/>
</dbReference>
<comment type="caution">
    <text evidence="5">The sequence shown here is derived from an EMBL/GenBank/DDBJ whole genome shotgun (WGS) entry which is preliminary data.</text>
</comment>
<reference evidence="5 6" key="1">
    <citation type="submission" date="2023-10" db="EMBL/GenBank/DDBJ databases">
        <title>Sphingomonas sp. HF-S4 16S ribosomal RNA gene Genome sequencing and assembly.</title>
        <authorList>
            <person name="Lee H."/>
        </authorList>
    </citation>
    <scope>NUCLEOTIDE SEQUENCE [LARGE SCALE GENOMIC DNA]</scope>
    <source>
        <strain evidence="5 6">HF-S4</strain>
    </source>
</reference>
<dbReference type="InterPro" id="IPR029058">
    <property type="entry name" value="AB_hydrolase_fold"/>
</dbReference>
<dbReference type="RefSeq" id="WP_317225695.1">
    <property type="nucleotide sequence ID" value="NZ_JAWJEJ010000001.1"/>
</dbReference>
<evidence type="ECO:0000256" key="3">
    <source>
        <dbReference type="PROSITE-ProRule" id="PRU10038"/>
    </source>
</evidence>
<keyword evidence="2 5" id="KW-0378">Hydrolase</keyword>
<dbReference type="PANTHER" id="PTHR48081:SF8">
    <property type="entry name" value="ALPHA_BETA HYDROLASE FOLD-3 DOMAIN-CONTAINING PROTEIN-RELATED"/>
    <property type="match status" value="1"/>
</dbReference>
<dbReference type="Pfam" id="PF07859">
    <property type="entry name" value="Abhydrolase_3"/>
    <property type="match status" value="1"/>
</dbReference>
<keyword evidence="6" id="KW-1185">Reference proteome</keyword>
<dbReference type="PANTHER" id="PTHR48081">
    <property type="entry name" value="AB HYDROLASE SUPERFAMILY PROTEIN C4A8.06C"/>
    <property type="match status" value="1"/>
</dbReference>
<dbReference type="Gene3D" id="3.40.50.1820">
    <property type="entry name" value="alpha/beta hydrolase"/>
    <property type="match status" value="1"/>
</dbReference>